<protein>
    <submittedName>
        <fullName evidence="1">Uncharacterized protein</fullName>
    </submittedName>
</protein>
<keyword evidence="2" id="KW-1185">Reference proteome</keyword>
<dbReference type="EMBL" id="OZ020097">
    <property type="protein sequence ID" value="CAK9268580.1"/>
    <property type="molecule type" value="Genomic_DNA"/>
</dbReference>
<accession>A0ABP0WNZ3</accession>
<organism evidence="1 2">
    <name type="scientific">Sphagnum jensenii</name>
    <dbReference type="NCBI Taxonomy" id="128206"/>
    <lineage>
        <taxon>Eukaryota</taxon>
        <taxon>Viridiplantae</taxon>
        <taxon>Streptophyta</taxon>
        <taxon>Embryophyta</taxon>
        <taxon>Bryophyta</taxon>
        <taxon>Sphagnophytina</taxon>
        <taxon>Sphagnopsida</taxon>
        <taxon>Sphagnales</taxon>
        <taxon>Sphagnaceae</taxon>
        <taxon>Sphagnum</taxon>
    </lineage>
</organism>
<evidence type="ECO:0000313" key="2">
    <source>
        <dbReference type="Proteomes" id="UP001497444"/>
    </source>
</evidence>
<reference evidence="1 2" key="1">
    <citation type="submission" date="2024-02" db="EMBL/GenBank/DDBJ databases">
        <authorList>
            <consortium name="ELIXIR-Norway"/>
            <consortium name="Elixir Norway"/>
        </authorList>
    </citation>
    <scope>NUCLEOTIDE SEQUENCE [LARGE SCALE GENOMIC DNA]</scope>
</reference>
<evidence type="ECO:0000313" key="1">
    <source>
        <dbReference type="EMBL" id="CAK9268580.1"/>
    </source>
</evidence>
<proteinExistence type="predicted"/>
<sequence length="138" mass="16163">MTDAAGQKVMCSAHACNFPMLVMGLKSLNQNRFRARSRLQCKRQLRAIKSKQATSARRATRRNKVHMITNTTYKSCCKKFPFTPFNSTSFLMKEHWKKNQVNLQMEMISHELQQQIHQYGSMIRVLSLHSFAAHHLWH</sequence>
<gene>
    <name evidence="1" type="ORF">CSSPJE1EN1_LOCUS14058</name>
</gene>
<dbReference type="Proteomes" id="UP001497444">
    <property type="component" value="Chromosome 2"/>
</dbReference>
<name>A0ABP0WNZ3_9BRYO</name>